<protein>
    <recommendedName>
        <fullName evidence="8">Rubisco LSMT substrate-binding domain-containing protein</fullName>
    </recommendedName>
</protein>
<keyword evidence="5" id="KW-0808">Transferase</keyword>
<dbReference type="Gene3D" id="3.90.1410.10">
    <property type="entry name" value="set domain protein methyltransferase, domain 1"/>
    <property type="match status" value="1"/>
</dbReference>
<accession>D8SL31</accession>
<dbReference type="EMBL" id="GL377625">
    <property type="protein sequence ID" value="EFJ14956.1"/>
    <property type="molecule type" value="Genomic_DNA"/>
</dbReference>
<evidence type="ECO:0000256" key="5">
    <source>
        <dbReference type="ARBA" id="ARBA00022679"/>
    </source>
</evidence>
<evidence type="ECO:0000256" key="7">
    <source>
        <dbReference type="ARBA" id="ARBA00022946"/>
    </source>
</evidence>
<evidence type="ECO:0000313" key="10">
    <source>
        <dbReference type="Proteomes" id="UP000001514"/>
    </source>
</evidence>
<keyword evidence="2" id="KW-0150">Chloroplast</keyword>
<keyword evidence="3" id="KW-0489">Methyltransferase</keyword>
<dbReference type="FunFam" id="3.90.1410.10:FF:000005">
    <property type="entry name" value="Ribulose-1,5 bisphosphate carboxylase/oxygenase large subunit N-methyltransferase, chloroplastic"/>
    <property type="match status" value="1"/>
</dbReference>
<dbReference type="PANTHER" id="PTHR13271:SF113">
    <property type="entry name" value="[FRUCTOSE-BISPHOSPHATE ALDOLASE]-LYSINE N-METHYLTRANSFERASE, CHLOROPLASTIC"/>
    <property type="match status" value="1"/>
</dbReference>
<dbReference type="GO" id="GO:0009507">
    <property type="term" value="C:chloroplast"/>
    <property type="evidence" value="ECO:0007669"/>
    <property type="project" value="UniProtKB-SubCell"/>
</dbReference>
<evidence type="ECO:0000259" key="8">
    <source>
        <dbReference type="Pfam" id="PF09273"/>
    </source>
</evidence>
<reference evidence="9 10" key="1">
    <citation type="journal article" date="2011" name="Science">
        <title>The Selaginella genome identifies genetic changes associated with the evolution of vascular plants.</title>
        <authorList>
            <person name="Banks J.A."/>
            <person name="Nishiyama T."/>
            <person name="Hasebe M."/>
            <person name="Bowman J.L."/>
            <person name="Gribskov M."/>
            <person name="dePamphilis C."/>
            <person name="Albert V.A."/>
            <person name="Aono N."/>
            <person name="Aoyama T."/>
            <person name="Ambrose B.A."/>
            <person name="Ashton N.W."/>
            <person name="Axtell M.J."/>
            <person name="Barker E."/>
            <person name="Barker M.S."/>
            <person name="Bennetzen J.L."/>
            <person name="Bonawitz N.D."/>
            <person name="Chapple C."/>
            <person name="Cheng C."/>
            <person name="Correa L.G."/>
            <person name="Dacre M."/>
            <person name="DeBarry J."/>
            <person name="Dreyer I."/>
            <person name="Elias M."/>
            <person name="Engstrom E.M."/>
            <person name="Estelle M."/>
            <person name="Feng L."/>
            <person name="Finet C."/>
            <person name="Floyd S.K."/>
            <person name="Frommer W.B."/>
            <person name="Fujita T."/>
            <person name="Gramzow L."/>
            <person name="Gutensohn M."/>
            <person name="Harholt J."/>
            <person name="Hattori M."/>
            <person name="Heyl A."/>
            <person name="Hirai T."/>
            <person name="Hiwatashi Y."/>
            <person name="Ishikawa M."/>
            <person name="Iwata M."/>
            <person name="Karol K.G."/>
            <person name="Koehler B."/>
            <person name="Kolukisaoglu U."/>
            <person name="Kubo M."/>
            <person name="Kurata T."/>
            <person name="Lalonde S."/>
            <person name="Li K."/>
            <person name="Li Y."/>
            <person name="Litt A."/>
            <person name="Lyons E."/>
            <person name="Manning G."/>
            <person name="Maruyama T."/>
            <person name="Michael T.P."/>
            <person name="Mikami K."/>
            <person name="Miyazaki S."/>
            <person name="Morinaga S."/>
            <person name="Murata T."/>
            <person name="Mueller-Roeber B."/>
            <person name="Nelson D.R."/>
            <person name="Obara M."/>
            <person name="Oguri Y."/>
            <person name="Olmstead R.G."/>
            <person name="Onodera N."/>
            <person name="Petersen B.L."/>
            <person name="Pils B."/>
            <person name="Prigge M."/>
            <person name="Rensing S.A."/>
            <person name="Riano-Pachon D.M."/>
            <person name="Roberts A.W."/>
            <person name="Sato Y."/>
            <person name="Scheller H.V."/>
            <person name="Schulz B."/>
            <person name="Schulz C."/>
            <person name="Shakirov E.V."/>
            <person name="Shibagaki N."/>
            <person name="Shinohara N."/>
            <person name="Shippen D.E."/>
            <person name="Soerensen I."/>
            <person name="Sotooka R."/>
            <person name="Sugimoto N."/>
            <person name="Sugita M."/>
            <person name="Sumikawa N."/>
            <person name="Tanurdzic M."/>
            <person name="Theissen G."/>
            <person name="Ulvskov P."/>
            <person name="Wakazuki S."/>
            <person name="Weng J.K."/>
            <person name="Willats W.W."/>
            <person name="Wipf D."/>
            <person name="Wolf P.G."/>
            <person name="Yang L."/>
            <person name="Zimmer A.D."/>
            <person name="Zhu Q."/>
            <person name="Mitros T."/>
            <person name="Hellsten U."/>
            <person name="Loque D."/>
            <person name="Otillar R."/>
            <person name="Salamov A."/>
            <person name="Schmutz J."/>
            <person name="Shapiro H."/>
            <person name="Lindquist E."/>
            <person name="Lucas S."/>
            <person name="Rokhsar D."/>
            <person name="Grigoriev I.V."/>
        </authorList>
    </citation>
    <scope>NUCLEOTIDE SEQUENCE [LARGE SCALE GENOMIC DNA]</scope>
</reference>
<dbReference type="Pfam" id="PF09273">
    <property type="entry name" value="Rubis-subs-bind"/>
    <property type="match status" value="1"/>
</dbReference>
<dbReference type="FunFam" id="3.90.1420.10:FF:000004">
    <property type="entry name" value="Ribulose-1,5 bisphosphate carboxylase/oxygenase large subunit N-methyltransferase, chloroplastic"/>
    <property type="match status" value="1"/>
</dbReference>
<dbReference type="SUPFAM" id="SSF81822">
    <property type="entry name" value="RuBisCo LSMT C-terminal, substrate-binding domain"/>
    <property type="match status" value="1"/>
</dbReference>
<dbReference type="InterPro" id="IPR050600">
    <property type="entry name" value="SETD3_SETD6_MTase"/>
</dbReference>
<evidence type="ECO:0000256" key="4">
    <source>
        <dbReference type="ARBA" id="ARBA00022640"/>
    </source>
</evidence>
<dbReference type="KEGG" id="smo:SELMODRAFT_119151"/>
<dbReference type="eggNOG" id="KOG1337">
    <property type="taxonomic scope" value="Eukaryota"/>
</dbReference>
<dbReference type="OrthoDB" id="441812at2759"/>
<dbReference type="GO" id="GO:0016279">
    <property type="term" value="F:protein-lysine N-methyltransferase activity"/>
    <property type="evidence" value="ECO:0000318"/>
    <property type="project" value="GO_Central"/>
</dbReference>
<dbReference type="SUPFAM" id="SSF82199">
    <property type="entry name" value="SET domain"/>
    <property type="match status" value="1"/>
</dbReference>
<dbReference type="GO" id="GO:0032259">
    <property type="term" value="P:methylation"/>
    <property type="evidence" value="ECO:0007669"/>
    <property type="project" value="UniProtKB-KW"/>
</dbReference>
<dbReference type="HOGENOM" id="CLU_028149_1_0_1"/>
<dbReference type="PANTHER" id="PTHR13271">
    <property type="entry name" value="UNCHARACTERIZED PUTATIVE METHYLTRANSFERASE"/>
    <property type="match status" value="1"/>
</dbReference>
<dbReference type="FunCoup" id="D8SL31">
    <property type="interactions" value="3270"/>
</dbReference>
<organism evidence="10">
    <name type="scientific">Selaginella moellendorffii</name>
    <name type="common">Spikemoss</name>
    <dbReference type="NCBI Taxonomy" id="88036"/>
    <lineage>
        <taxon>Eukaryota</taxon>
        <taxon>Viridiplantae</taxon>
        <taxon>Streptophyta</taxon>
        <taxon>Embryophyta</taxon>
        <taxon>Tracheophyta</taxon>
        <taxon>Lycopodiopsida</taxon>
        <taxon>Selaginellales</taxon>
        <taxon>Selaginellaceae</taxon>
        <taxon>Selaginella</taxon>
    </lineage>
</organism>
<dbReference type="InParanoid" id="D8SL31"/>
<dbReference type="AlphaFoldDB" id="D8SL31"/>
<proteinExistence type="predicted"/>
<dbReference type="InterPro" id="IPR015353">
    <property type="entry name" value="Rubisco_LSMT_subst-bd"/>
</dbReference>
<evidence type="ECO:0000256" key="1">
    <source>
        <dbReference type="ARBA" id="ARBA00004229"/>
    </source>
</evidence>
<feature type="domain" description="Rubisco LSMT substrate-binding" evidence="8">
    <location>
        <begin position="262"/>
        <end position="386"/>
    </location>
</feature>
<evidence type="ECO:0000256" key="6">
    <source>
        <dbReference type="ARBA" id="ARBA00022691"/>
    </source>
</evidence>
<keyword evidence="7" id="KW-0809">Transit peptide</keyword>
<dbReference type="Gene3D" id="3.90.1420.10">
    <property type="entry name" value="Rubisco LSMT, substrate-binding domain"/>
    <property type="match status" value="1"/>
</dbReference>
<dbReference type="InterPro" id="IPR046341">
    <property type="entry name" value="SET_dom_sf"/>
</dbReference>
<dbReference type="Proteomes" id="UP000001514">
    <property type="component" value="Unassembled WGS sequence"/>
</dbReference>
<evidence type="ECO:0000256" key="2">
    <source>
        <dbReference type="ARBA" id="ARBA00022528"/>
    </source>
</evidence>
<dbReference type="CDD" id="cd19179">
    <property type="entry name" value="SET_RBCMT"/>
    <property type="match status" value="1"/>
</dbReference>
<comment type="subcellular location">
    <subcellularLocation>
        <location evidence="1">Plastid</location>
        <location evidence="1">Chloroplast</location>
    </subcellularLocation>
</comment>
<keyword evidence="4" id="KW-0934">Plastid</keyword>
<dbReference type="InterPro" id="IPR044431">
    <property type="entry name" value="SET_RBCMT"/>
</dbReference>
<gene>
    <name evidence="9" type="ORF">SELMODRAFT_119151</name>
</gene>
<dbReference type="InterPro" id="IPR036464">
    <property type="entry name" value="Rubisco_LSMT_subst-bd_sf"/>
</dbReference>
<evidence type="ECO:0000256" key="3">
    <source>
        <dbReference type="ARBA" id="ARBA00022603"/>
    </source>
</evidence>
<dbReference type="Gramene" id="EFJ14956">
    <property type="protein sequence ID" value="EFJ14956"/>
    <property type="gene ID" value="SELMODRAFT_119151"/>
</dbReference>
<name>D8SL31_SELML</name>
<keyword evidence="6" id="KW-0949">S-adenosyl-L-methionine</keyword>
<sequence>MASKGVAEPGGVEVRRGELGLGLFAKRSVSKNQEVVSIPKTLWMDADTVRRSEIGECCEGLRPWIAVALYLLHEKAKPHSDWSAYIRVLPRTLDSPLFWSEEELAELKGTQLLSSMNGFKEFLKREYDKVMTEVIEPRPDVFDRSLYTLEAFTWAFGILRSRTFPPLIGDNLALVPLADFVNHGFGLTNEDPGWKVKSAGVFARQETLTLQAAANCAEKQEVLIQYGKKKGNAQLATDYGFVDSDEKNNRDSFTLTLQVSLSERFADDKVDIAQMAGLDSTAYFNLYRNQGPPEDMIAYLRLIALFGSDSFLLEALFRNTVWDHLRLPISRENEEAICEAMIEGCRATLREYSSTIDEDTMLLNSSELSTRKKMAVVVRLGEKRILQEQLQWFETHLADLDRLEFYAERRLRDLGLLDDKGNMTPWVCFCLFLRFQGHL</sequence>
<evidence type="ECO:0000313" key="9">
    <source>
        <dbReference type="EMBL" id="EFJ14956.1"/>
    </source>
</evidence>
<dbReference type="OMA" id="QHIDGIF"/>
<keyword evidence="10" id="KW-1185">Reference proteome</keyword>